<dbReference type="GO" id="GO:0005886">
    <property type="term" value="C:plasma membrane"/>
    <property type="evidence" value="ECO:0007669"/>
    <property type="project" value="UniProtKB-SubCell"/>
</dbReference>
<dbReference type="InterPro" id="IPR050107">
    <property type="entry name" value="ABC_carbohydrate_import_ATPase"/>
</dbReference>
<reference evidence="10 11" key="1">
    <citation type="journal article" date="2015" name="J. Biotechnol.">
        <title>Complete genome sequence of Paenibacillus beijingensis 7188(T) (=DSM 24997(T)), a novel rhizobacterium from jujube garden soil.</title>
        <authorList>
            <person name="Kwak Y."/>
            <person name="Shin J.H."/>
        </authorList>
    </citation>
    <scope>NUCLEOTIDE SEQUENCE [LARGE SCALE GENOMIC DNA]</scope>
    <source>
        <strain evidence="10 11">DSM 24997</strain>
    </source>
</reference>
<feature type="domain" description="ABC transporter" evidence="9">
    <location>
        <begin position="4"/>
        <end position="242"/>
    </location>
</feature>
<comment type="subcellular location">
    <subcellularLocation>
        <location evidence="1">Cell membrane</location>
        <topology evidence="1">Peripheral membrane protein</topology>
    </subcellularLocation>
</comment>
<proteinExistence type="predicted"/>
<dbReference type="CDD" id="cd03216">
    <property type="entry name" value="ABC_Carb_Monos_I"/>
    <property type="match status" value="1"/>
</dbReference>
<dbReference type="SUPFAM" id="SSF52540">
    <property type="entry name" value="P-loop containing nucleoside triphosphate hydrolases"/>
    <property type="match status" value="2"/>
</dbReference>
<keyword evidence="5" id="KW-0547">Nucleotide-binding</keyword>
<name>A0A0D5NGX3_9BACL</name>
<evidence type="ECO:0000256" key="7">
    <source>
        <dbReference type="ARBA" id="ARBA00022967"/>
    </source>
</evidence>
<evidence type="ECO:0000259" key="9">
    <source>
        <dbReference type="PROSITE" id="PS50893"/>
    </source>
</evidence>
<keyword evidence="2" id="KW-0813">Transport</keyword>
<reference evidence="11" key="2">
    <citation type="submission" date="2015-03" db="EMBL/GenBank/DDBJ databases">
        <title>Genome sequence of Paenibacillus beijingensis strain DSM 24997T.</title>
        <authorList>
            <person name="Kwak Y."/>
            <person name="Shin J.-H."/>
        </authorList>
    </citation>
    <scope>NUCLEOTIDE SEQUENCE [LARGE SCALE GENOMIC DNA]</scope>
    <source>
        <strain evidence="11">DSM 24997</strain>
    </source>
</reference>
<dbReference type="InterPro" id="IPR017871">
    <property type="entry name" value="ABC_transporter-like_CS"/>
</dbReference>
<dbReference type="InterPro" id="IPR003439">
    <property type="entry name" value="ABC_transporter-like_ATP-bd"/>
</dbReference>
<sequence>MSLLKADGLDKRFGLHYALSQISIDIRPGEVHALVGENGAGKSTFIKIITGVYTADGGRIYWNGTEQAIFHPKHARELGINVIHQDRHLIPSFSGMENLFLGMEYPKRKLKIGIHWNRMSKRAEQLKKELGIQLNLKKTAQEMSPSERTILEILRAMMLDCRLLILDEPTASLTDQETELLFKLIHKLTAQGTAILYVSHRMDEIFRLSDRITVLRNGKLAGTVNKSEADKDLLIRMMTNLDIQKSAIQKAALPQNAQTVLKVDRLSTADGRVKNANLTVREGEIVGIFGLAGAGRTELLEAVYGSRPIKEGRVIIGCKTLGKPSPMQSLRQGVVLIPEDRRSDALIMDMSIRENMTLPVLNQFSNGIKILEQAEKQKVTAMMDSMKVRATGTEQFIRELSGGNQQKIVFAKALLSNPVLFLCDEPTQAVDVMTRDEIHRMLKEQAAHKCGIVFVSSDLQEVLDIADRIYVLEAGEMVAELDNDGIVPEQILQICYRRKGSEHGE</sequence>
<evidence type="ECO:0000256" key="5">
    <source>
        <dbReference type="ARBA" id="ARBA00022741"/>
    </source>
</evidence>
<evidence type="ECO:0000256" key="1">
    <source>
        <dbReference type="ARBA" id="ARBA00004202"/>
    </source>
</evidence>
<evidence type="ECO:0000313" key="11">
    <source>
        <dbReference type="Proteomes" id="UP000032633"/>
    </source>
</evidence>
<accession>A0A0D5NGX3</accession>
<dbReference type="PATRIC" id="fig|1126833.4.peg.1227"/>
<dbReference type="CDD" id="cd03215">
    <property type="entry name" value="ABC_Carb_Monos_II"/>
    <property type="match status" value="1"/>
</dbReference>
<dbReference type="InterPro" id="IPR027417">
    <property type="entry name" value="P-loop_NTPase"/>
</dbReference>
<dbReference type="PANTHER" id="PTHR43790:SF9">
    <property type="entry name" value="GALACTOFURANOSE TRANSPORTER ATP-BINDING PROTEIN YTFR"/>
    <property type="match status" value="1"/>
</dbReference>
<dbReference type="PROSITE" id="PS50893">
    <property type="entry name" value="ABC_TRANSPORTER_2"/>
    <property type="match status" value="2"/>
</dbReference>
<keyword evidence="11" id="KW-1185">Reference proteome</keyword>
<dbReference type="PANTHER" id="PTHR43790">
    <property type="entry name" value="CARBOHYDRATE TRANSPORT ATP-BINDING PROTEIN MG119-RELATED"/>
    <property type="match status" value="1"/>
</dbReference>
<keyword evidence="3" id="KW-1003">Cell membrane</keyword>
<dbReference type="Gene3D" id="3.40.50.300">
    <property type="entry name" value="P-loop containing nucleotide triphosphate hydrolases"/>
    <property type="match status" value="2"/>
</dbReference>
<evidence type="ECO:0000256" key="4">
    <source>
        <dbReference type="ARBA" id="ARBA00022737"/>
    </source>
</evidence>
<keyword evidence="7" id="KW-1278">Translocase</keyword>
<evidence type="ECO:0000313" key="10">
    <source>
        <dbReference type="EMBL" id="AJY74158.1"/>
    </source>
</evidence>
<evidence type="ECO:0000256" key="2">
    <source>
        <dbReference type="ARBA" id="ARBA00022448"/>
    </source>
</evidence>
<keyword evidence="8" id="KW-0472">Membrane</keyword>
<dbReference type="Proteomes" id="UP000032633">
    <property type="component" value="Chromosome"/>
</dbReference>
<dbReference type="KEGG" id="pbj:VN24_05665"/>
<dbReference type="EMBL" id="CP011058">
    <property type="protein sequence ID" value="AJY74158.1"/>
    <property type="molecule type" value="Genomic_DNA"/>
</dbReference>
<dbReference type="HOGENOM" id="CLU_000604_92_3_9"/>
<evidence type="ECO:0000256" key="3">
    <source>
        <dbReference type="ARBA" id="ARBA00022475"/>
    </source>
</evidence>
<organism evidence="10 11">
    <name type="scientific">Paenibacillus beijingensis</name>
    <dbReference type="NCBI Taxonomy" id="1126833"/>
    <lineage>
        <taxon>Bacteria</taxon>
        <taxon>Bacillati</taxon>
        <taxon>Bacillota</taxon>
        <taxon>Bacilli</taxon>
        <taxon>Bacillales</taxon>
        <taxon>Paenibacillaceae</taxon>
        <taxon>Paenibacillus</taxon>
    </lineage>
</organism>
<feature type="domain" description="ABC transporter" evidence="9">
    <location>
        <begin position="255"/>
        <end position="499"/>
    </location>
</feature>
<dbReference type="SMART" id="SM00382">
    <property type="entry name" value="AAA"/>
    <property type="match status" value="2"/>
</dbReference>
<dbReference type="FunFam" id="3.40.50.300:FF:000127">
    <property type="entry name" value="Ribose import ATP-binding protein RbsA"/>
    <property type="match status" value="1"/>
</dbReference>
<dbReference type="RefSeq" id="WP_045669594.1">
    <property type="nucleotide sequence ID" value="NZ_CP011058.1"/>
</dbReference>
<dbReference type="GO" id="GO:0016887">
    <property type="term" value="F:ATP hydrolysis activity"/>
    <property type="evidence" value="ECO:0007669"/>
    <property type="project" value="InterPro"/>
</dbReference>
<dbReference type="STRING" id="1126833.VN24_05665"/>
<dbReference type="PROSITE" id="PS00211">
    <property type="entry name" value="ABC_TRANSPORTER_1"/>
    <property type="match status" value="1"/>
</dbReference>
<dbReference type="OrthoDB" id="1934611at2"/>
<evidence type="ECO:0000256" key="6">
    <source>
        <dbReference type="ARBA" id="ARBA00022840"/>
    </source>
</evidence>
<dbReference type="GO" id="GO:0005524">
    <property type="term" value="F:ATP binding"/>
    <property type="evidence" value="ECO:0007669"/>
    <property type="project" value="UniProtKB-KW"/>
</dbReference>
<dbReference type="InterPro" id="IPR003593">
    <property type="entry name" value="AAA+_ATPase"/>
</dbReference>
<dbReference type="Pfam" id="PF00005">
    <property type="entry name" value="ABC_tran"/>
    <property type="match status" value="2"/>
</dbReference>
<dbReference type="AlphaFoldDB" id="A0A0D5NGX3"/>
<keyword evidence="4" id="KW-0677">Repeat</keyword>
<gene>
    <name evidence="10" type="ORF">VN24_05665</name>
</gene>
<keyword evidence="6" id="KW-0067">ATP-binding</keyword>
<evidence type="ECO:0000256" key="8">
    <source>
        <dbReference type="ARBA" id="ARBA00023136"/>
    </source>
</evidence>
<protein>
    <recommendedName>
        <fullName evidence="9">ABC transporter domain-containing protein</fullName>
    </recommendedName>
</protein>